<sequence>MSPAEALIFMARVYEVGEMSSLANMKALEYAMRIEAVRGGGNEEPFGAQVATKLSDTVASYREVGRASAAVANTYKSAQRADRPVCRLFMQGSPDDSRDYKGPKKQAAPKQSTGPPGSERQCPSSSTNTGCRKVFDYDGYVATYFDKAGKAFEEDAAEKLNHFRNGGSCILPGRECPLDRDQRTFGHKLASLIVRTAEKHNLRSLLEQVDGAPSPEQVKALDSVTATIAGECRTELARVWGKEILLRKANNSIFCGILEKVVWGLKESDAEFPKICRDGLPLGLSRRIPFTNLYPRFTKKTHEEFEIPEVHENYASMNAEEVRSKIEGLLLDEERKGFIRRLSKDEMADPGRQFVRRACLPKRGSFSNGVRVVEDFKRSNTNLKASVPNTARLPTVSDLRRMVGAVVTGRGADQFRMMQLDLRSAYRTLGVHPSERKHVCFTHKLADGTIVGYQNQVLSFGLCSAAFWFVRYATCAQRCLELVLRAYFDTDGEHPVVGSFITTFGKSATFELDPEKTQDIVQRLDELLIRKEISEKALSSLAGKLNRYTLLRPYLRGYLQPYYGLLSVVRKRGFHFARCPERSEVFVVTHFLRSVVAGSLSFPPVGPLGTLGTSSDSTIIIMTDASLGAVGGVIALKQRPSIDDSYCAPGPVVWFQRAVDSDVLKRWQLGNGDIKIAPESRDMVTLELLAACLGLRLAARRFQGLRHGRVAIFVDNEAVRCILTKLYSKAPVLAKLLRRAARSLSDLTLTDYMVERVASEDNVIADDISRFKVAGIPSHWERNDVDETWLMACHARHFLADARRAGVDIEEEVQNLVKDALAVKTRSSYSSAEKLYRMILLSDSTESTRCTPMYPCTGFALARFIWVMASVGYPYSTIRSYVSAVKTLNTEAGYVLKKADLAVVSRALKGALRRQSRSRLRRFRPKRAKPLSKTNLGDIMRADLLSEERTLSIAILLATFVLLRADECLDLNMSDIKFVTKHKVDVAKVRIRRGKTDQMGLGATRR</sequence>
<keyword evidence="1" id="KW-0238">DNA-binding</keyword>
<protein>
    <recommendedName>
        <fullName evidence="5">Reverse transcriptase domain-containing protein</fullName>
    </recommendedName>
</protein>
<dbReference type="InterPro" id="IPR043502">
    <property type="entry name" value="DNA/RNA_pol_sf"/>
</dbReference>
<comment type="caution">
    <text evidence="3">The sequence shown here is derived from an EMBL/GenBank/DDBJ whole genome shotgun (WGS) entry which is preliminary data.</text>
</comment>
<proteinExistence type="predicted"/>
<evidence type="ECO:0000256" key="1">
    <source>
        <dbReference type="ARBA" id="ARBA00023125"/>
    </source>
</evidence>
<keyword evidence="4" id="KW-1185">Reference proteome</keyword>
<evidence type="ECO:0000313" key="3">
    <source>
        <dbReference type="EMBL" id="KAF4650353.1"/>
    </source>
</evidence>
<name>A0A7J6KSN2_PERCH</name>
<organism evidence="3 4">
    <name type="scientific">Perkinsus chesapeaki</name>
    <name type="common">Clam parasite</name>
    <name type="synonym">Perkinsus andrewsi</name>
    <dbReference type="NCBI Taxonomy" id="330153"/>
    <lineage>
        <taxon>Eukaryota</taxon>
        <taxon>Sar</taxon>
        <taxon>Alveolata</taxon>
        <taxon>Perkinsozoa</taxon>
        <taxon>Perkinsea</taxon>
        <taxon>Perkinsida</taxon>
        <taxon>Perkinsidae</taxon>
        <taxon>Perkinsus</taxon>
    </lineage>
</organism>
<accession>A0A7J6KSN2</accession>
<dbReference type="GO" id="GO:0003677">
    <property type="term" value="F:DNA binding"/>
    <property type="evidence" value="ECO:0007669"/>
    <property type="project" value="UniProtKB-KW"/>
</dbReference>
<dbReference type="EMBL" id="JAAPAO010001279">
    <property type="protein sequence ID" value="KAF4650353.1"/>
    <property type="molecule type" value="Genomic_DNA"/>
</dbReference>
<dbReference type="PANTHER" id="PTHR33050:SF7">
    <property type="entry name" value="RIBONUCLEASE H"/>
    <property type="match status" value="1"/>
</dbReference>
<feature type="compositionally biased region" description="Polar residues" evidence="2">
    <location>
        <begin position="109"/>
        <end position="128"/>
    </location>
</feature>
<dbReference type="OrthoDB" id="3067625at2759"/>
<feature type="region of interest" description="Disordered" evidence="2">
    <location>
        <begin position="92"/>
        <end position="128"/>
    </location>
</feature>
<evidence type="ECO:0000256" key="2">
    <source>
        <dbReference type="SAM" id="MobiDB-lite"/>
    </source>
</evidence>
<dbReference type="Proteomes" id="UP000591131">
    <property type="component" value="Unassembled WGS sequence"/>
</dbReference>
<reference evidence="3 4" key="1">
    <citation type="submission" date="2020-04" db="EMBL/GenBank/DDBJ databases">
        <title>Perkinsus chesapeaki whole genome sequence.</title>
        <authorList>
            <person name="Bogema D.R."/>
        </authorList>
    </citation>
    <scope>NUCLEOTIDE SEQUENCE [LARGE SCALE GENOMIC DNA]</scope>
    <source>
        <strain evidence="3">ATCC PRA-425</strain>
    </source>
</reference>
<dbReference type="AlphaFoldDB" id="A0A7J6KSN2"/>
<dbReference type="PANTHER" id="PTHR33050">
    <property type="entry name" value="REVERSE TRANSCRIPTASE DOMAIN-CONTAINING PROTEIN"/>
    <property type="match status" value="1"/>
</dbReference>
<gene>
    <name evidence="3" type="ORF">FOL47_001207</name>
</gene>
<dbReference type="InterPro" id="IPR052055">
    <property type="entry name" value="Hepadnavirus_pol/RT"/>
</dbReference>
<feature type="non-terminal residue" evidence="3">
    <location>
        <position position="1"/>
    </location>
</feature>
<evidence type="ECO:0000313" key="4">
    <source>
        <dbReference type="Proteomes" id="UP000591131"/>
    </source>
</evidence>
<dbReference type="InterPro" id="IPR010998">
    <property type="entry name" value="Integrase_recombinase_N"/>
</dbReference>
<evidence type="ECO:0008006" key="5">
    <source>
        <dbReference type="Google" id="ProtNLM"/>
    </source>
</evidence>
<dbReference type="Gene3D" id="1.10.150.130">
    <property type="match status" value="1"/>
</dbReference>
<dbReference type="SUPFAM" id="SSF56672">
    <property type="entry name" value="DNA/RNA polymerases"/>
    <property type="match status" value="1"/>
</dbReference>